<dbReference type="EnsemblPlants" id="OGLUM05G17680.1">
    <property type="protein sequence ID" value="OGLUM05G17680.1"/>
    <property type="gene ID" value="OGLUM05G17680"/>
</dbReference>
<protein>
    <submittedName>
        <fullName evidence="2">Uncharacterized protein</fullName>
    </submittedName>
</protein>
<feature type="region of interest" description="Disordered" evidence="1">
    <location>
        <begin position="1"/>
        <end position="58"/>
    </location>
</feature>
<sequence>MGCWWGRGKLRPTGPNRREQSNWPVVGTTPTDGTGEWPVQVGPTEAATPGTSNANVPLVTSTTVDDDTRCVA</sequence>
<dbReference type="HOGENOM" id="CLU_2726293_0_0_1"/>
<reference evidence="2" key="2">
    <citation type="submission" date="2018-05" db="EMBL/GenBank/DDBJ databases">
        <title>OgluRS3 (Oryza glumaepatula Reference Sequence Version 3).</title>
        <authorList>
            <person name="Zhang J."/>
            <person name="Kudrna D."/>
            <person name="Lee S."/>
            <person name="Talag J."/>
            <person name="Welchert J."/>
            <person name="Wing R.A."/>
        </authorList>
    </citation>
    <scope>NUCLEOTIDE SEQUENCE [LARGE SCALE GENOMIC DNA]</scope>
</reference>
<proteinExistence type="predicted"/>
<dbReference type="AlphaFoldDB" id="A0A0D9ZZ90"/>
<reference evidence="2" key="1">
    <citation type="submission" date="2015-04" db="UniProtKB">
        <authorList>
            <consortium name="EnsemblPlants"/>
        </authorList>
    </citation>
    <scope>IDENTIFICATION</scope>
</reference>
<dbReference type="Gramene" id="OGLUM05G17680.1">
    <property type="protein sequence ID" value="OGLUM05G17680.1"/>
    <property type="gene ID" value="OGLUM05G17680"/>
</dbReference>
<feature type="compositionally biased region" description="Polar residues" evidence="1">
    <location>
        <begin position="49"/>
        <end position="58"/>
    </location>
</feature>
<evidence type="ECO:0000256" key="1">
    <source>
        <dbReference type="SAM" id="MobiDB-lite"/>
    </source>
</evidence>
<feature type="compositionally biased region" description="Low complexity" evidence="1">
    <location>
        <begin position="24"/>
        <end position="35"/>
    </location>
</feature>
<accession>A0A0D9ZZ90</accession>
<name>A0A0D9ZZ90_9ORYZ</name>
<dbReference type="Proteomes" id="UP000026961">
    <property type="component" value="Chromosome 5"/>
</dbReference>
<organism evidence="2">
    <name type="scientific">Oryza glumipatula</name>
    <dbReference type="NCBI Taxonomy" id="40148"/>
    <lineage>
        <taxon>Eukaryota</taxon>
        <taxon>Viridiplantae</taxon>
        <taxon>Streptophyta</taxon>
        <taxon>Embryophyta</taxon>
        <taxon>Tracheophyta</taxon>
        <taxon>Spermatophyta</taxon>
        <taxon>Magnoliopsida</taxon>
        <taxon>Liliopsida</taxon>
        <taxon>Poales</taxon>
        <taxon>Poaceae</taxon>
        <taxon>BOP clade</taxon>
        <taxon>Oryzoideae</taxon>
        <taxon>Oryzeae</taxon>
        <taxon>Oryzinae</taxon>
        <taxon>Oryza</taxon>
    </lineage>
</organism>
<evidence type="ECO:0000313" key="3">
    <source>
        <dbReference type="Proteomes" id="UP000026961"/>
    </source>
</evidence>
<keyword evidence="3" id="KW-1185">Reference proteome</keyword>
<evidence type="ECO:0000313" key="2">
    <source>
        <dbReference type="EnsemblPlants" id="OGLUM05G17680.1"/>
    </source>
</evidence>